<dbReference type="PANTHER" id="PTHR34203">
    <property type="entry name" value="METHYLTRANSFERASE, FKBM FAMILY PROTEIN"/>
    <property type="match status" value="1"/>
</dbReference>
<evidence type="ECO:0000259" key="1">
    <source>
        <dbReference type="Pfam" id="PF05050"/>
    </source>
</evidence>
<accession>A0A5D5AEP9</accession>
<dbReference type="InterPro" id="IPR052514">
    <property type="entry name" value="SAM-dependent_MTase"/>
</dbReference>
<feature type="domain" description="Methyltransferase FkbM" evidence="1">
    <location>
        <begin position="78"/>
        <end position="228"/>
    </location>
</feature>
<gene>
    <name evidence="2" type="ORF">FYC77_19885</name>
</gene>
<dbReference type="InterPro" id="IPR029063">
    <property type="entry name" value="SAM-dependent_MTases_sf"/>
</dbReference>
<name>A0A5D5AEP9_9EURY</name>
<organism evidence="2 3">
    <name type="scientific">Natrialba swarupiae</name>
    <dbReference type="NCBI Taxonomy" id="2448032"/>
    <lineage>
        <taxon>Archaea</taxon>
        <taxon>Methanobacteriati</taxon>
        <taxon>Methanobacteriota</taxon>
        <taxon>Stenosarchaea group</taxon>
        <taxon>Halobacteria</taxon>
        <taxon>Halobacteriales</taxon>
        <taxon>Natrialbaceae</taxon>
        <taxon>Natrialba</taxon>
    </lineage>
</organism>
<proteinExistence type="predicted"/>
<keyword evidence="2" id="KW-0808">Transferase</keyword>
<keyword evidence="2" id="KW-0489">Methyltransferase</keyword>
<keyword evidence="3" id="KW-1185">Reference proteome</keyword>
<dbReference type="InterPro" id="IPR006342">
    <property type="entry name" value="FkbM_mtfrase"/>
</dbReference>
<dbReference type="GO" id="GO:0032259">
    <property type="term" value="P:methylation"/>
    <property type="evidence" value="ECO:0007669"/>
    <property type="project" value="UniProtKB-KW"/>
</dbReference>
<dbReference type="NCBIfam" id="TIGR01444">
    <property type="entry name" value="fkbM_fam"/>
    <property type="match status" value="1"/>
</dbReference>
<evidence type="ECO:0000313" key="3">
    <source>
        <dbReference type="Proteomes" id="UP000324104"/>
    </source>
</evidence>
<dbReference type="Gene3D" id="3.40.50.150">
    <property type="entry name" value="Vaccinia Virus protein VP39"/>
    <property type="match status" value="1"/>
</dbReference>
<protein>
    <submittedName>
        <fullName evidence="2">FkbM family methyltransferase</fullName>
    </submittedName>
</protein>
<comment type="caution">
    <text evidence="2">The sequence shown here is derived from an EMBL/GenBank/DDBJ whole genome shotgun (WGS) entry which is preliminary data.</text>
</comment>
<dbReference type="Pfam" id="PF05050">
    <property type="entry name" value="Methyltransf_21"/>
    <property type="match status" value="1"/>
</dbReference>
<dbReference type="PANTHER" id="PTHR34203:SF15">
    <property type="entry name" value="SLL1173 PROTEIN"/>
    <property type="match status" value="1"/>
</dbReference>
<dbReference type="SUPFAM" id="SSF53335">
    <property type="entry name" value="S-adenosyl-L-methionine-dependent methyltransferases"/>
    <property type="match status" value="1"/>
</dbReference>
<sequence length="255" mass="28852">MRSKVVVVFKNKSIKHIAYKNLLQLYYWLRLRLLFEPHIPPIGSMYIGGQKIGLGYRDKWINDMVTPDESDIVIEAGVYEGKDTAMYAKMAERVVGFEPSPRNYSKAKNNLKKFDNVDIYNNGLWYEKDTLQIKYGESGVDDGFLDPDIDSGERGEKIPVNTIESYVGEFNIPRVDFLKVEAEGAEPEILEGLGQLRPQKIAVDAGEERGGEPTGSEVLKLLQPMGYSLVGMNKGKRLFFTRDPVDHEALKDIVN</sequence>
<dbReference type="RefSeq" id="WP_149083221.1">
    <property type="nucleotide sequence ID" value="NZ_VTAW01000063.1"/>
</dbReference>
<reference evidence="2 3" key="1">
    <citation type="submission" date="2019-08" db="EMBL/GenBank/DDBJ databases">
        <title>Archaea genome.</title>
        <authorList>
            <person name="Kajale S."/>
            <person name="Shouche Y."/>
            <person name="Deshpande N."/>
            <person name="Sharma A."/>
        </authorList>
    </citation>
    <scope>NUCLEOTIDE SEQUENCE [LARGE SCALE GENOMIC DNA]</scope>
    <source>
        <strain evidence="2 3">ESP3B_9</strain>
    </source>
</reference>
<evidence type="ECO:0000313" key="2">
    <source>
        <dbReference type="EMBL" id="TYT60259.1"/>
    </source>
</evidence>
<dbReference type="GO" id="GO:0008168">
    <property type="term" value="F:methyltransferase activity"/>
    <property type="evidence" value="ECO:0007669"/>
    <property type="project" value="UniProtKB-KW"/>
</dbReference>
<dbReference type="Proteomes" id="UP000324104">
    <property type="component" value="Unassembled WGS sequence"/>
</dbReference>
<dbReference type="AlphaFoldDB" id="A0A5D5AEP9"/>
<dbReference type="EMBL" id="VTAW01000063">
    <property type="protein sequence ID" value="TYT60259.1"/>
    <property type="molecule type" value="Genomic_DNA"/>
</dbReference>